<reference evidence="2" key="1">
    <citation type="submission" date="2018-01" db="EMBL/GenBank/DDBJ databases">
        <authorList>
            <person name="Wardenburg K.E."/>
            <person name="Rana S."/>
            <person name="Felix E."/>
            <person name="Puentes R.J."/>
            <person name="Shaffer C.D."/>
            <person name="Weston-Hafer K.A."/>
            <person name="Russell D.A."/>
            <person name="Pope W.H."/>
            <person name="Jacobs-Sera D."/>
            <person name="Hendrix R.W."/>
            <person name="Hatfull G.F."/>
        </authorList>
    </citation>
    <scope>NUCLEOTIDE SEQUENCE [LARGE SCALE GENOMIC DNA]</scope>
</reference>
<keyword evidence="2" id="KW-1185">Reference proteome</keyword>
<organism evidence="1 2">
    <name type="scientific">Streptomyces phage Bing</name>
    <dbReference type="NCBI Taxonomy" id="2079427"/>
    <lineage>
        <taxon>Viruses</taxon>
        <taxon>Duplodnaviria</taxon>
        <taxon>Heunggongvirae</taxon>
        <taxon>Uroviricota</taxon>
        <taxon>Caudoviricetes</taxon>
        <taxon>Bingvirus</taxon>
        <taxon>Bingvirus bing</taxon>
    </lineage>
</organism>
<sequence length="62" mass="7497">MDWLECLDAQLMRDAIRPNETYWAAYQYFDSAPWKPLNPREFLQFWGILSDEERLMVLLEIG</sequence>
<accession>A0A2L1IWE9</accession>
<evidence type="ECO:0000313" key="1">
    <source>
        <dbReference type="EMBL" id="AVD99496.1"/>
    </source>
</evidence>
<dbReference type="OrthoDB" id="35517at10239"/>
<evidence type="ECO:0000313" key="2">
    <source>
        <dbReference type="Proteomes" id="UP000241360"/>
    </source>
</evidence>
<gene>
    <name evidence="1" type="ORF">SEA_BING_74</name>
</gene>
<dbReference type="Proteomes" id="UP000241360">
    <property type="component" value="Segment"/>
</dbReference>
<name>A0A2L1IWE9_9CAUD</name>
<proteinExistence type="predicted"/>
<protein>
    <submittedName>
        <fullName evidence="1">Uncharacterized protein</fullName>
    </submittedName>
</protein>
<dbReference type="EMBL" id="MG757154">
    <property type="protein sequence ID" value="AVD99496.1"/>
    <property type="molecule type" value="Genomic_DNA"/>
</dbReference>